<organism evidence="1 2">
    <name type="scientific">Fontibacter flavus</name>
    <dbReference type="NCBI Taxonomy" id="654838"/>
    <lineage>
        <taxon>Bacteria</taxon>
        <taxon>Pseudomonadati</taxon>
        <taxon>Bacteroidota</taxon>
        <taxon>Cytophagia</taxon>
        <taxon>Cytophagales</taxon>
        <taxon>Cyclobacteriaceae</taxon>
        <taxon>Fontibacter</taxon>
    </lineage>
</organism>
<reference evidence="1 2" key="1">
    <citation type="submission" date="2024-09" db="EMBL/GenBank/DDBJ databases">
        <authorList>
            <person name="Sun Q."/>
            <person name="Mori K."/>
        </authorList>
    </citation>
    <scope>NUCLEOTIDE SEQUENCE [LARGE SCALE GENOMIC DNA]</scope>
    <source>
        <strain evidence="1 2">CCM 7650</strain>
    </source>
</reference>
<evidence type="ECO:0008006" key="3">
    <source>
        <dbReference type="Google" id="ProtNLM"/>
    </source>
</evidence>
<dbReference type="EMBL" id="JBHLWI010000039">
    <property type="protein sequence ID" value="MFC0263869.1"/>
    <property type="molecule type" value="Genomic_DNA"/>
</dbReference>
<accession>A0ABV6FVH5</accession>
<dbReference type="RefSeq" id="WP_382388378.1">
    <property type="nucleotide sequence ID" value="NZ_JBHLWI010000039.1"/>
</dbReference>
<sequence length="207" mass="23564">MKTKIFVAIAALLMFSCKIVDYEWEDFKYAATPKVTLNVGASALPTFQTAKVSFFNLADPNYATAQKFEWSLDYYDAEGRAKVKEIEVYLSFNRREGTPPVYPIILSLAKVEPNERQFPLPSVIRSNDKLFEKVTSFPKSYSFTAQELAAFTGTDLSTVNVNDYFLFKFIVIMEDGTRIVQYNDNSCDESRGEPCDCRVGVRFKNIP</sequence>
<comment type="caution">
    <text evidence="1">The sequence shown here is derived from an EMBL/GenBank/DDBJ whole genome shotgun (WGS) entry which is preliminary data.</text>
</comment>
<dbReference type="PROSITE" id="PS51257">
    <property type="entry name" value="PROKAR_LIPOPROTEIN"/>
    <property type="match status" value="1"/>
</dbReference>
<evidence type="ECO:0000313" key="2">
    <source>
        <dbReference type="Proteomes" id="UP001589797"/>
    </source>
</evidence>
<name>A0ABV6FVH5_9BACT</name>
<gene>
    <name evidence="1" type="ORF">ACFFIP_14340</name>
</gene>
<dbReference type="Proteomes" id="UP001589797">
    <property type="component" value="Unassembled WGS sequence"/>
</dbReference>
<evidence type="ECO:0000313" key="1">
    <source>
        <dbReference type="EMBL" id="MFC0263869.1"/>
    </source>
</evidence>
<keyword evidence="2" id="KW-1185">Reference proteome</keyword>
<protein>
    <recommendedName>
        <fullName evidence="3">Lipoprotein</fullName>
    </recommendedName>
</protein>
<proteinExistence type="predicted"/>